<dbReference type="CDD" id="cd12188">
    <property type="entry name" value="SDH"/>
    <property type="match status" value="1"/>
</dbReference>
<dbReference type="EC" id="1.5.1.7" evidence="4"/>
<feature type="active site" description="Proton donor" evidence="12">
    <location>
        <position position="93"/>
    </location>
</feature>
<accession>A0A2R8AN83</accession>
<feature type="binding site" evidence="13">
    <location>
        <position position="219"/>
    </location>
    <ligand>
        <name>NAD(+)</name>
        <dbReference type="ChEBI" id="CHEBI:57540"/>
    </ligand>
</feature>
<sequence>MTHLWVRAEQRPNEDRVGITPDGVAALITQGVRVTVEHSTPRAIPIDGYRDAGAEIAPENSWPGAPADAIIFGLKELPEDGTPLRHRHIMFGHAYKGQPAGQILLERFAAGGGTLYDLEYLVDETGRRVAAFGYWAGFAGAAVSLMCWIAQQSGQICPPVSTYTSADALTADLADRLAATGATAPRAIVIGALGRVGTGAADLCGRMGMPVTKWDMAETASGGPFPQILEHEIFLNCILARPGTPVFVPAEAKTARRALSVIGDIACDPTSDFSPIKVYDRTTEWDAPALRVHGDPVLDVTAIDNLPSLLPVESSEDYAAQLLPSLLALQDLDQGVWARALADFETHIAKVRS</sequence>
<comment type="subunit">
    <text evidence="3">Monomer.</text>
</comment>
<evidence type="ECO:0000256" key="13">
    <source>
        <dbReference type="PIRSR" id="PIRSR018250-3"/>
    </source>
</evidence>
<keyword evidence="17" id="KW-1185">Reference proteome</keyword>
<comment type="pathway">
    <text evidence="1">Amino-acid biosynthesis; L-lysine biosynthesis via AAA pathway; L-lysine from L-alpha-aminoadipate (fungal route): step 3/3.</text>
</comment>
<dbReference type="OrthoDB" id="502334at2"/>
<keyword evidence="6" id="KW-0028">Amino-acid biosynthesis</keyword>
<dbReference type="Pfam" id="PF05222">
    <property type="entry name" value="AlaDh_PNT_N"/>
    <property type="match status" value="1"/>
</dbReference>
<evidence type="ECO:0000259" key="15">
    <source>
        <dbReference type="SMART" id="SM01003"/>
    </source>
</evidence>
<evidence type="ECO:0000259" key="14">
    <source>
        <dbReference type="SMART" id="SM01002"/>
    </source>
</evidence>
<evidence type="ECO:0000256" key="11">
    <source>
        <dbReference type="ARBA" id="ARBA00047860"/>
    </source>
</evidence>
<feature type="binding site" evidence="13">
    <location>
        <begin position="303"/>
        <end position="306"/>
    </location>
    <ligand>
        <name>NAD(+)</name>
        <dbReference type="ChEBI" id="CHEBI:57540"/>
    </ligand>
</feature>
<evidence type="ECO:0000256" key="3">
    <source>
        <dbReference type="ARBA" id="ARBA00011245"/>
    </source>
</evidence>
<dbReference type="EMBL" id="OMOJ01000001">
    <property type="protein sequence ID" value="SPF77495.1"/>
    <property type="molecule type" value="Genomic_DNA"/>
</dbReference>
<comment type="similarity">
    <text evidence="2">Belongs to the AlaDH/PNT family.</text>
</comment>
<dbReference type="RefSeq" id="WP_108884208.1">
    <property type="nucleotide sequence ID" value="NZ_OMOJ01000001.1"/>
</dbReference>
<dbReference type="UniPathway" id="UPA00033">
    <property type="reaction ID" value="UER00034"/>
</dbReference>
<evidence type="ECO:0000256" key="9">
    <source>
        <dbReference type="ARBA" id="ARBA00023157"/>
    </source>
</evidence>
<dbReference type="PIRSF" id="PIRSF018250">
    <property type="entry name" value="Saccharopine_DH_Lys"/>
    <property type="match status" value="1"/>
</dbReference>
<proteinExistence type="inferred from homology"/>
<dbReference type="AlphaFoldDB" id="A0A2R8AN83"/>
<dbReference type="SUPFAM" id="SSF51735">
    <property type="entry name" value="NAD(P)-binding Rossmann-fold domains"/>
    <property type="match status" value="1"/>
</dbReference>
<dbReference type="InterPro" id="IPR027281">
    <property type="entry name" value="Lys1"/>
</dbReference>
<dbReference type="PANTHER" id="PTHR11133">
    <property type="entry name" value="SACCHAROPINE DEHYDROGENASE"/>
    <property type="match status" value="1"/>
</dbReference>
<comment type="catalytic activity">
    <reaction evidence="11">
        <text>L-saccharopine + NAD(+) + H2O = L-lysine + 2-oxoglutarate + NADH + H(+)</text>
        <dbReference type="Rhea" id="RHEA:12440"/>
        <dbReference type="ChEBI" id="CHEBI:15377"/>
        <dbReference type="ChEBI" id="CHEBI:15378"/>
        <dbReference type="ChEBI" id="CHEBI:16810"/>
        <dbReference type="ChEBI" id="CHEBI:32551"/>
        <dbReference type="ChEBI" id="CHEBI:57540"/>
        <dbReference type="ChEBI" id="CHEBI:57945"/>
        <dbReference type="ChEBI" id="CHEBI:57951"/>
        <dbReference type="EC" id="1.5.1.7"/>
    </reaction>
</comment>
<evidence type="ECO:0000256" key="8">
    <source>
        <dbReference type="ARBA" id="ARBA00023027"/>
    </source>
</evidence>
<feature type="domain" description="Alanine dehydrogenase/pyridine nucleotide transhydrogenase N-terminal" evidence="15">
    <location>
        <begin position="5"/>
        <end position="139"/>
    </location>
</feature>
<dbReference type="GO" id="GO:0004754">
    <property type="term" value="F:saccharopine dehydrogenase (NAD+, L-lysine-forming) activity"/>
    <property type="evidence" value="ECO:0007669"/>
    <property type="project" value="UniProtKB-EC"/>
</dbReference>
<dbReference type="SMART" id="SM01002">
    <property type="entry name" value="AlaDh_PNT_C"/>
    <property type="match status" value="1"/>
</dbReference>
<evidence type="ECO:0000313" key="16">
    <source>
        <dbReference type="EMBL" id="SPF77495.1"/>
    </source>
</evidence>
<feature type="domain" description="Alanine dehydrogenase/pyridine nucleotide transhydrogenase NAD(H)-binding" evidence="14">
    <location>
        <begin position="171"/>
        <end position="301"/>
    </location>
</feature>
<evidence type="ECO:0000256" key="7">
    <source>
        <dbReference type="ARBA" id="ARBA00023002"/>
    </source>
</evidence>
<keyword evidence="8 13" id="KW-0520">NAD</keyword>
<dbReference type="InterPro" id="IPR036291">
    <property type="entry name" value="NAD(P)-bd_dom_sf"/>
</dbReference>
<dbReference type="InterPro" id="IPR007698">
    <property type="entry name" value="AlaDH/PNT_NAD(H)-bd"/>
</dbReference>
<gene>
    <name evidence="16" type="primary">ald_1</name>
    <name evidence="16" type="ORF">PRI8871_00078</name>
</gene>
<dbReference type="Gene3D" id="3.40.50.720">
    <property type="entry name" value="NAD(P)-binding Rossmann-like Domain"/>
    <property type="match status" value="2"/>
</dbReference>
<name>A0A2R8AN83_9RHOB</name>
<evidence type="ECO:0000313" key="17">
    <source>
        <dbReference type="Proteomes" id="UP000244904"/>
    </source>
</evidence>
<dbReference type="GO" id="GO:0005737">
    <property type="term" value="C:cytoplasm"/>
    <property type="evidence" value="ECO:0007669"/>
    <property type="project" value="TreeGrafter"/>
</dbReference>
<feature type="active site" description="Proton acceptor" evidence="12">
    <location>
        <position position="75"/>
    </location>
</feature>
<evidence type="ECO:0000256" key="2">
    <source>
        <dbReference type="ARBA" id="ARBA00005689"/>
    </source>
</evidence>
<dbReference type="SMART" id="SM01003">
    <property type="entry name" value="AlaDh_PNT_N"/>
    <property type="match status" value="1"/>
</dbReference>
<evidence type="ECO:0000256" key="6">
    <source>
        <dbReference type="ARBA" id="ARBA00022605"/>
    </source>
</evidence>
<keyword evidence="7 16" id="KW-0560">Oxidoreductase</keyword>
<feature type="binding site" evidence="13">
    <location>
        <begin position="194"/>
        <end position="195"/>
    </location>
    <ligand>
        <name>NAD(+)</name>
        <dbReference type="ChEBI" id="CHEBI:57540"/>
    </ligand>
</feature>
<dbReference type="Proteomes" id="UP000244904">
    <property type="component" value="Unassembled WGS sequence"/>
</dbReference>
<dbReference type="InterPro" id="IPR007886">
    <property type="entry name" value="AlaDH/PNT_N"/>
</dbReference>
<dbReference type="GO" id="GO:0019878">
    <property type="term" value="P:lysine biosynthetic process via aminoadipic acid"/>
    <property type="evidence" value="ECO:0007669"/>
    <property type="project" value="UniProtKB-UniPathway"/>
</dbReference>
<evidence type="ECO:0000256" key="12">
    <source>
        <dbReference type="PIRSR" id="PIRSR018250-1"/>
    </source>
</evidence>
<dbReference type="SUPFAM" id="SSF52283">
    <property type="entry name" value="Formate/glycerate dehydrogenase catalytic domain-like"/>
    <property type="match status" value="1"/>
</dbReference>
<keyword evidence="9" id="KW-1015">Disulfide bond</keyword>
<evidence type="ECO:0000256" key="4">
    <source>
        <dbReference type="ARBA" id="ARBA00012847"/>
    </source>
</evidence>
<dbReference type="InterPro" id="IPR051168">
    <property type="entry name" value="AASS"/>
</dbReference>
<reference evidence="17" key="1">
    <citation type="submission" date="2018-03" db="EMBL/GenBank/DDBJ databases">
        <authorList>
            <person name="Rodrigo-Torres L."/>
            <person name="Arahal R. D."/>
            <person name="Lucena T."/>
        </authorList>
    </citation>
    <scope>NUCLEOTIDE SEQUENCE [LARGE SCALE GENOMIC DNA]</scope>
    <source>
        <strain evidence="17">CECT 8871</strain>
    </source>
</reference>
<evidence type="ECO:0000256" key="10">
    <source>
        <dbReference type="ARBA" id="ARBA00033228"/>
    </source>
</evidence>
<organism evidence="16 17">
    <name type="scientific">Pseudoprimorskyibacter insulae</name>
    <dbReference type="NCBI Taxonomy" id="1695997"/>
    <lineage>
        <taxon>Bacteria</taxon>
        <taxon>Pseudomonadati</taxon>
        <taxon>Pseudomonadota</taxon>
        <taxon>Alphaproteobacteria</taxon>
        <taxon>Rhodobacterales</taxon>
        <taxon>Paracoccaceae</taxon>
        <taxon>Pseudoprimorskyibacter</taxon>
    </lineage>
</organism>
<evidence type="ECO:0000256" key="5">
    <source>
        <dbReference type="ARBA" id="ARBA00021221"/>
    </source>
</evidence>
<feature type="binding site" evidence="13">
    <location>
        <position position="215"/>
    </location>
    <ligand>
        <name>NAD(+)</name>
        <dbReference type="ChEBI" id="CHEBI:57540"/>
    </ligand>
</feature>
<feature type="binding site" evidence="13">
    <location>
        <position position="127"/>
    </location>
    <ligand>
        <name>NAD(+)</name>
        <dbReference type="ChEBI" id="CHEBI:57540"/>
    </ligand>
</feature>
<evidence type="ECO:0000256" key="1">
    <source>
        <dbReference type="ARBA" id="ARBA00004884"/>
    </source>
</evidence>
<protein>
    <recommendedName>
        <fullName evidence="5">Saccharopine dehydrogenase [NAD(+), L-lysine-forming]</fullName>
        <ecNumber evidence="4">1.5.1.7</ecNumber>
    </recommendedName>
    <alternativeName>
        <fullName evidence="10">Lysine--2-oxoglutarate reductase</fullName>
    </alternativeName>
</protein>
<dbReference type="PANTHER" id="PTHR11133:SF23">
    <property type="entry name" value="SACCHAROPINE DEHYDROGENASE [NAD(+), L-LYSINE-FORMING]"/>
    <property type="match status" value="1"/>
</dbReference>